<dbReference type="Gene3D" id="3.40.1080.20">
    <property type="entry name" value="Acetyl-CoA hydrolase/transferase C-terminal domain"/>
    <property type="match status" value="1"/>
</dbReference>
<accession>A0A1G7ZBB8</accession>
<feature type="domain" description="Acetyl-CoA hydrolase/transferase N-terminal" evidence="3">
    <location>
        <begin position="14"/>
        <end position="184"/>
    </location>
</feature>
<dbReference type="EMBL" id="FNCZ01000001">
    <property type="protein sequence ID" value="SDH05929.1"/>
    <property type="molecule type" value="Genomic_DNA"/>
</dbReference>
<dbReference type="Pfam" id="PF13336">
    <property type="entry name" value="AcetylCoA_hyd_C"/>
    <property type="match status" value="1"/>
</dbReference>
<reference evidence="6" key="1">
    <citation type="submission" date="2016-10" db="EMBL/GenBank/DDBJ databases">
        <authorList>
            <person name="Varghese N."/>
            <person name="Submissions S."/>
        </authorList>
    </citation>
    <scope>NUCLEOTIDE SEQUENCE [LARGE SCALE GENOMIC DNA]</scope>
    <source>
        <strain evidence="6">DSM 15363</strain>
    </source>
</reference>
<sequence>MFAELNGITMYRIVSAEEALKVVKSNDRVYIQAAAAAPQVLVKALSARHEELRNVEVCQLHTEGVAPYANPELKDSFHVNSFFIGKNVRHTLKAGNGSYTPVFLSELPRLFQQRILELDVVLIHVSVPDRHGYCSLGVSVEAILAAIDNAKTVIAQVNPQMPRTHGAGIIHISEIDYFVESNEELPVHLMAEPNAIELKIGEYVASLIEDRSTLQMGIGSIPNAVLTQLTNHKDLGLHTEMFSDGVIDLILNNVINGNYKKINRGRALSTFLMGSKRLYDYVDDNPFVEMRASNYTNNAAYIKQNPKMVAINSAIEVDVTGQVCADSIGSDMYSGVGGQMDFIRGASLSDGGKAIIALPSVTKNGISRIVPILKPGAGVVTTRAHVHYVVTEYGIANLYGKTIKNRVKALVNIAHPDHREDIEKSYFDLIN</sequence>
<feature type="domain" description="Acetyl-CoA hydrolase/transferase C-terminal" evidence="4">
    <location>
        <begin position="274"/>
        <end position="424"/>
    </location>
</feature>
<dbReference type="InterPro" id="IPR026888">
    <property type="entry name" value="AcetylCoA_hyd_C"/>
</dbReference>
<dbReference type="InterPro" id="IPR038460">
    <property type="entry name" value="AcetylCoA_hyd_C_sf"/>
</dbReference>
<dbReference type="AlphaFoldDB" id="A0A1G7ZBB8"/>
<dbReference type="Gene3D" id="3.30.750.70">
    <property type="entry name" value="4-hydroxybutyrate coenzyme like domains"/>
    <property type="match status" value="1"/>
</dbReference>
<dbReference type="STRING" id="262004.SAMN04489796_1011283"/>
<dbReference type="PANTHER" id="PTHR21432">
    <property type="entry name" value="ACETYL-COA HYDROLASE-RELATED"/>
    <property type="match status" value="1"/>
</dbReference>
<dbReference type="GO" id="GO:0006083">
    <property type="term" value="P:acetate metabolic process"/>
    <property type="evidence" value="ECO:0007669"/>
    <property type="project" value="InterPro"/>
</dbReference>
<dbReference type="Proteomes" id="UP000199492">
    <property type="component" value="Unassembled WGS sequence"/>
</dbReference>
<dbReference type="SUPFAM" id="SSF100950">
    <property type="entry name" value="NagB/RpiA/CoA transferase-like"/>
    <property type="match status" value="2"/>
</dbReference>
<dbReference type="GO" id="GO:0016787">
    <property type="term" value="F:hydrolase activity"/>
    <property type="evidence" value="ECO:0007669"/>
    <property type="project" value="UniProtKB-KW"/>
</dbReference>
<keyword evidence="5" id="KW-0378">Hydrolase</keyword>
<evidence type="ECO:0000313" key="6">
    <source>
        <dbReference type="Proteomes" id="UP000199492"/>
    </source>
</evidence>
<evidence type="ECO:0000313" key="5">
    <source>
        <dbReference type="EMBL" id="SDH05929.1"/>
    </source>
</evidence>
<dbReference type="PANTHER" id="PTHR21432:SF20">
    <property type="entry name" value="ACETYL-COA HYDROLASE"/>
    <property type="match status" value="1"/>
</dbReference>
<dbReference type="GO" id="GO:0008775">
    <property type="term" value="F:acetate CoA-transferase activity"/>
    <property type="evidence" value="ECO:0007669"/>
    <property type="project" value="InterPro"/>
</dbReference>
<dbReference type="InterPro" id="IPR037171">
    <property type="entry name" value="NagB/RpiA_transferase-like"/>
</dbReference>
<proteinExistence type="inferred from homology"/>
<name>A0A1G7ZBB8_9FLAO</name>
<evidence type="ECO:0000259" key="4">
    <source>
        <dbReference type="Pfam" id="PF13336"/>
    </source>
</evidence>
<organism evidence="5 6">
    <name type="scientific">Winogradskyella thalassocola</name>
    <dbReference type="NCBI Taxonomy" id="262004"/>
    <lineage>
        <taxon>Bacteria</taxon>
        <taxon>Pseudomonadati</taxon>
        <taxon>Bacteroidota</taxon>
        <taxon>Flavobacteriia</taxon>
        <taxon>Flavobacteriales</taxon>
        <taxon>Flavobacteriaceae</taxon>
        <taxon>Winogradskyella</taxon>
    </lineage>
</organism>
<evidence type="ECO:0000256" key="2">
    <source>
        <dbReference type="ARBA" id="ARBA00022679"/>
    </source>
</evidence>
<dbReference type="InterPro" id="IPR003702">
    <property type="entry name" value="ActCoA_hydro_N"/>
</dbReference>
<keyword evidence="2" id="KW-0808">Transferase</keyword>
<keyword evidence="6" id="KW-1185">Reference proteome</keyword>
<dbReference type="Pfam" id="PF02550">
    <property type="entry name" value="AcetylCoA_hydro"/>
    <property type="match status" value="1"/>
</dbReference>
<dbReference type="Gene3D" id="3.40.1080.10">
    <property type="entry name" value="Glutaconate Coenzyme A-transferase"/>
    <property type="match status" value="1"/>
</dbReference>
<dbReference type="InterPro" id="IPR046433">
    <property type="entry name" value="ActCoA_hydro"/>
</dbReference>
<evidence type="ECO:0000259" key="3">
    <source>
        <dbReference type="Pfam" id="PF02550"/>
    </source>
</evidence>
<gene>
    <name evidence="5" type="ORF">SAMN04489796_1011283</name>
</gene>
<comment type="similarity">
    <text evidence="1">Belongs to the acetyl-CoA hydrolase/transferase family.</text>
</comment>
<evidence type="ECO:0000256" key="1">
    <source>
        <dbReference type="ARBA" id="ARBA00009632"/>
    </source>
</evidence>
<protein>
    <submittedName>
        <fullName evidence="5">Acyl-CoA hydrolase</fullName>
    </submittedName>
</protein>